<feature type="compositionally biased region" description="Polar residues" evidence="1">
    <location>
        <begin position="7"/>
        <end position="27"/>
    </location>
</feature>
<protein>
    <submittedName>
        <fullName evidence="2">Putative septin 5b</fullName>
    </submittedName>
</protein>
<organism evidence="2">
    <name type="scientific">Ixodes ricinus</name>
    <name type="common">Common tick</name>
    <name type="synonym">Acarus ricinus</name>
    <dbReference type="NCBI Taxonomy" id="34613"/>
    <lineage>
        <taxon>Eukaryota</taxon>
        <taxon>Metazoa</taxon>
        <taxon>Ecdysozoa</taxon>
        <taxon>Arthropoda</taxon>
        <taxon>Chelicerata</taxon>
        <taxon>Arachnida</taxon>
        <taxon>Acari</taxon>
        <taxon>Parasitiformes</taxon>
        <taxon>Ixodida</taxon>
        <taxon>Ixodoidea</taxon>
        <taxon>Ixodidae</taxon>
        <taxon>Ixodinae</taxon>
        <taxon>Ixodes</taxon>
    </lineage>
</organism>
<evidence type="ECO:0000256" key="1">
    <source>
        <dbReference type="SAM" id="MobiDB-lite"/>
    </source>
</evidence>
<reference evidence="2" key="1">
    <citation type="submission" date="2012-12" db="EMBL/GenBank/DDBJ databases">
        <title>Identification and characterization of a phenylalanine ammonia-lyase gene family in Isatis indigotica Fort.</title>
        <authorList>
            <person name="Liu Q."/>
            <person name="Chen J."/>
            <person name="Zhou X."/>
            <person name="Di P."/>
            <person name="Xiao Y."/>
            <person name="Xuan H."/>
            <person name="Zhang L."/>
            <person name="Chen W."/>
        </authorList>
    </citation>
    <scope>NUCLEOTIDE SEQUENCE</scope>
    <source>
        <tissue evidence="2">Salivary gland</tissue>
    </source>
</reference>
<dbReference type="EMBL" id="GADI01008137">
    <property type="protein sequence ID" value="JAA65671.1"/>
    <property type="molecule type" value="mRNA"/>
</dbReference>
<proteinExistence type="evidence at transcript level"/>
<dbReference type="AlphaFoldDB" id="A0A0K8R3R2"/>
<feature type="region of interest" description="Disordered" evidence="1">
    <location>
        <begin position="1"/>
        <end position="27"/>
    </location>
</feature>
<name>A0A0K8R3R2_IXORI</name>
<sequence length="142" mass="15202">MYRSMERQLSSQLTASPKPGVSTTVSRSRTPFSSISMVLRSICTVLSILSSAFGSLRSSYKSVRKRLLISVDFPRPDSPTTIRVKSKPLLTDLRCTCSGRVAKPISPSDGHGECRKSVLGISALFVPASDALGVRVSVRAGG</sequence>
<accession>A0A0K8R3R2</accession>
<evidence type="ECO:0000313" key="2">
    <source>
        <dbReference type="EMBL" id="JAA65671.1"/>
    </source>
</evidence>